<evidence type="ECO:0000259" key="6">
    <source>
        <dbReference type="PROSITE" id="PS51747"/>
    </source>
</evidence>
<evidence type="ECO:0000313" key="7">
    <source>
        <dbReference type="EMBL" id="OGL88571.1"/>
    </source>
</evidence>
<dbReference type="EMBL" id="MGES01000040">
    <property type="protein sequence ID" value="OGL88571.1"/>
    <property type="molecule type" value="Genomic_DNA"/>
</dbReference>
<comment type="similarity">
    <text evidence="2">Belongs to the cytidine and deoxycytidylate deaminase family.</text>
</comment>
<dbReference type="InterPro" id="IPR002125">
    <property type="entry name" value="CMP_dCMP_dom"/>
</dbReference>
<gene>
    <name evidence="7" type="ORF">A3H75_03330</name>
</gene>
<keyword evidence="4" id="KW-0378">Hydrolase</keyword>
<evidence type="ECO:0000256" key="2">
    <source>
        <dbReference type="ARBA" id="ARBA00006576"/>
    </source>
</evidence>
<dbReference type="Pfam" id="PF00383">
    <property type="entry name" value="dCMP_cyt_deam_1"/>
    <property type="match status" value="1"/>
</dbReference>
<dbReference type="Gene3D" id="3.40.140.10">
    <property type="entry name" value="Cytidine Deaminase, domain 2"/>
    <property type="match status" value="1"/>
</dbReference>
<dbReference type="InterPro" id="IPR016192">
    <property type="entry name" value="APOBEC/CMP_deaminase_Zn-bd"/>
</dbReference>
<accession>A0A1F7VDQ5</accession>
<dbReference type="STRING" id="1802410.A3H75_03330"/>
<dbReference type="InterPro" id="IPR016193">
    <property type="entry name" value="Cytidine_deaminase-like"/>
</dbReference>
<reference evidence="7 8" key="1">
    <citation type="journal article" date="2016" name="Nat. Commun.">
        <title>Thousands of microbial genomes shed light on interconnected biogeochemical processes in an aquifer system.</title>
        <authorList>
            <person name="Anantharaman K."/>
            <person name="Brown C.T."/>
            <person name="Hug L.A."/>
            <person name="Sharon I."/>
            <person name="Castelle C.J."/>
            <person name="Probst A.J."/>
            <person name="Thomas B.C."/>
            <person name="Singh A."/>
            <person name="Wilkins M.J."/>
            <person name="Karaoz U."/>
            <person name="Brodie E.L."/>
            <person name="Williams K.H."/>
            <person name="Hubbard S.S."/>
            <person name="Banfield J.F."/>
        </authorList>
    </citation>
    <scope>NUCLEOTIDE SEQUENCE [LARGE SCALE GENOMIC DNA]</scope>
</reference>
<dbReference type="PANTHER" id="PTHR11086">
    <property type="entry name" value="DEOXYCYTIDYLATE DEAMINASE-RELATED"/>
    <property type="match status" value="1"/>
</dbReference>
<comment type="caution">
    <text evidence="7">The sequence shown here is derived from an EMBL/GenBank/DDBJ whole genome shotgun (WGS) entry which is preliminary data.</text>
</comment>
<evidence type="ECO:0000313" key="8">
    <source>
        <dbReference type="Proteomes" id="UP000176678"/>
    </source>
</evidence>
<sequence length="164" mass="18055">MAIARIVATRSTCDRLRAGAVLVKDNRIIATGYNGSPPGLPHCDSDAGHLMEEGHCVRTIHGEHNALLQAAKIPGASTEGATIYSVYSPCVHCAKYIVAAGVKRLVLGKVYRNRDVVEYLQQAGIVVDVYIEDARWNERVQELFNGEIEEKRAEVVVLQNENRN</sequence>
<feature type="domain" description="CMP/dCMP-type deaminase" evidence="6">
    <location>
        <begin position="1"/>
        <end position="127"/>
    </location>
</feature>
<dbReference type="PROSITE" id="PS00903">
    <property type="entry name" value="CYT_DCMP_DEAMINASES_1"/>
    <property type="match status" value="1"/>
</dbReference>
<evidence type="ECO:0000256" key="1">
    <source>
        <dbReference type="ARBA" id="ARBA00001947"/>
    </source>
</evidence>
<dbReference type="PANTHER" id="PTHR11086:SF18">
    <property type="entry name" value="DEOXYCYTIDYLATE DEAMINASE"/>
    <property type="match status" value="1"/>
</dbReference>
<evidence type="ECO:0000256" key="5">
    <source>
        <dbReference type="ARBA" id="ARBA00022833"/>
    </source>
</evidence>
<protein>
    <recommendedName>
        <fullName evidence="6">CMP/dCMP-type deaminase domain-containing protein</fullName>
    </recommendedName>
</protein>
<dbReference type="AlphaFoldDB" id="A0A1F7VDQ5"/>
<evidence type="ECO:0000256" key="4">
    <source>
        <dbReference type="ARBA" id="ARBA00022801"/>
    </source>
</evidence>
<evidence type="ECO:0000256" key="3">
    <source>
        <dbReference type="ARBA" id="ARBA00022723"/>
    </source>
</evidence>
<dbReference type="GO" id="GO:0005737">
    <property type="term" value="C:cytoplasm"/>
    <property type="evidence" value="ECO:0007669"/>
    <property type="project" value="TreeGrafter"/>
</dbReference>
<keyword evidence="3" id="KW-0479">Metal-binding</keyword>
<keyword evidence="5" id="KW-0862">Zinc</keyword>
<dbReference type="GO" id="GO:0004132">
    <property type="term" value="F:dCMP deaminase activity"/>
    <property type="evidence" value="ECO:0007669"/>
    <property type="project" value="TreeGrafter"/>
</dbReference>
<dbReference type="GO" id="GO:0008270">
    <property type="term" value="F:zinc ion binding"/>
    <property type="evidence" value="ECO:0007669"/>
    <property type="project" value="InterPro"/>
</dbReference>
<organism evidence="7 8">
    <name type="scientific">Candidatus Uhrbacteria bacterium RIFCSPLOWO2_02_FULL_51_9</name>
    <dbReference type="NCBI Taxonomy" id="1802410"/>
    <lineage>
        <taxon>Bacteria</taxon>
        <taxon>Candidatus Uhriibacteriota</taxon>
    </lineage>
</organism>
<dbReference type="Proteomes" id="UP000176678">
    <property type="component" value="Unassembled WGS sequence"/>
</dbReference>
<name>A0A1F7VDQ5_9BACT</name>
<comment type="cofactor">
    <cofactor evidence="1">
        <name>Zn(2+)</name>
        <dbReference type="ChEBI" id="CHEBI:29105"/>
    </cofactor>
</comment>
<dbReference type="InterPro" id="IPR015517">
    <property type="entry name" value="dCMP_deaminase-rel"/>
</dbReference>
<proteinExistence type="inferred from homology"/>
<dbReference type="InterPro" id="IPR035105">
    <property type="entry name" value="Deoxycytidylate_deaminase_dom"/>
</dbReference>
<dbReference type="CDD" id="cd01286">
    <property type="entry name" value="deoxycytidylate_deaminase"/>
    <property type="match status" value="1"/>
</dbReference>
<dbReference type="SUPFAM" id="SSF53927">
    <property type="entry name" value="Cytidine deaminase-like"/>
    <property type="match status" value="1"/>
</dbReference>
<dbReference type="PROSITE" id="PS51747">
    <property type="entry name" value="CYT_DCMP_DEAMINASES_2"/>
    <property type="match status" value="1"/>
</dbReference>